<comment type="function">
    <text evidence="5">An accessory protein needed during the final step in the assembly of 30S ribosomal subunit, possibly for assembly of the head region. Essential for efficient processing of 16S rRNA. May be needed both before and after RbfA during the maturation of 16S rRNA. It has affinity for free ribosomal 30S subunits but not for 70S ribosomes.</text>
</comment>
<keyword evidence="2 5" id="KW-0690">Ribosome biogenesis</keyword>
<proteinExistence type="inferred from homology"/>
<evidence type="ECO:0000256" key="2">
    <source>
        <dbReference type="ARBA" id="ARBA00022517"/>
    </source>
</evidence>
<organism evidence="8 9">
    <name type="scientific">Phormidium yuhuli AB48</name>
    <dbReference type="NCBI Taxonomy" id="2940671"/>
    <lineage>
        <taxon>Bacteria</taxon>
        <taxon>Bacillati</taxon>
        <taxon>Cyanobacteriota</taxon>
        <taxon>Cyanophyceae</taxon>
        <taxon>Oscillatoriophycideae</taxon>
        <taxon>Oscillatoriales</taxon>
        <taxon>Oscillatoriaceae</taxon>
        <taxon>Phormidium</taxon>
        <taxon>Phormidium yuhuli</taxon>
    </lineage>
</organism>
<comment type="subcellular location">
    <subcellularLocation>
        <location evidence="5">Cytoplasm</location>
    </subcellularLocation>
</comment>
<evidence type="ECO:0000256" key="5">
    <source>
        <dbReference type="HAMAP-Rule" id="MF_00014"/>
    </source>
</evidence>
<dbReference type="InterPro" id="IPR056792">
    <property type="entry name" value="PRC_RimM"/>
</dbReference>
<keyword evidence="4 5" id="KW-0143">Chaperone</keyword>
<dbReference type="InterPro" id="IPR009000">
    <property type="entry name" value="Transl_B-barrel_sf"/>
</dbReference>
<keyword evidence="9" id="KW-1185">Reference proteome</keyword>
<evidence type="ECO:0000256" key="4">
    <source>
        <dbReference type="ARBA" id="ARBA00023186"/>
    </source>
</evidence>
<dbReference type="Gene3D" id="2.40.30.60">
    <property type="entry name" value="RimM"/>
    <property type="match status" value="1"/>
</dbReference>
<evidence type="ECO:0000313" key="8">
    <source>
        <dbReference type="EMBL" id="USR90096.1"/>
    </source>
</evidence>
<evidence type="ECO:0000259" key="6">
    <source>
        <dbReference type="Pfam" id="PF01782"/>
    </source>
</evidence>
<dbReference type="Gene3D" id="2.30.30.240">
    <property type="entry name" value="PRC-barrel domain"/>
    <property type="match status" value="1"/>
</dbReference>
<dbReference type="HAMAP" id="MF_00014">
    <property type="entry name" value="Ribosome_mat_RimM"/>
    <property type="match status" value="1"/>
</dbReference>
<dbReference type="PANTHER" id="PTHR33692">
    <property type="entry name" value="RIBOSOME MATURATION FACTOR RIMM"/>
    <property type="match status" value="1"/>
</dbReference>
<keyword evidence="1 5" id="KW-0963">Cytoplasm</keyword>
<comment type="subunit">
    <text evidence="5">Binds ribosomal protein uS19.</text>
</comment>
<feature type="domain" description="Ribosome maturation factor RimM PRC barrel" evidence="7">
    <location>
        <begin position="111"/>
        <end position="201"/>
    </location>
</feature>
<dbReference type="SUPFAM" id="SSF50346">
    <property type="entry name" value="PRC-barrel domain"/>
    <property type="match status" value="1"/>
</dbReference>
<dbReference type="Pfam" id="PF24986">
    <property type="entry name" value="PRC_RimM"/>
    <property type="match status" value="1"/>
</dbReference>
<evidence type="ECO:0000259" key="7">
    <source>
        <dbReference type="Pfam" id="PF24986"/>
    </source>
</evidence>
<dbReference type="Proteomes" id="UP001056708">
    <property type="component" value="Chromosome"/>
</dbReference>
<dbReference type="InterPro" id="IPR011961">
    <property type="entry name" value="RimM"/>
</dbReference>
<dbReference type="InterPro" id="IPR002676">
    <property type="entry name" value="RimM_N"/>
</dbReference>
<comment type="domain">
    <text evidence="5">The PRC barrel domain binds ribosomal protein uS19.</text>
</comment>
<evidence type="ECO:0000256" key="3">
    <source>
        <dbReference type="ARBA" id="ARBA00022552"/>
    </source>
</evidence>
<dbReference type="PANTHER" id="PTHR33692:SF1">
    <property type="entry name" value="RIBOSOME MATURATION FACTOR RIMM"/>
    <property type="match status" value="1"/>
</dbReference>
<dbReference type="SUPFAM" id="SSF50447">
    <property type="entry name" value="Translation proteins"/>
    <property type="match status" value="1"/>
</dbReference>
<reference evidence="8" key="1">
    <citation type="submission" date="2022-06" db="EMBL/GenBank/DDBJ databases">
        <title>Genome sequence of Phormidium yuhuli AB48 isolated from an industrial photobioreactor environment.</title>
        <authorList>
            <person name="Qiu Y."/>
            <person name="Noonan A.J.C."/>
            <person name="Dofher K."/>
            <person name="Koch M."/>
            <person name="Kieft B."/>
            <person name="Lin X."/>
            <person name="Ziels R.M."/>
            <person name="Hallam S.J."/>
        </authorList>
    </citation>
    <scope>NUCLEOTIDE SEQUENCE</scope>
    <source>
        <strain evidence="8">AB48</strain>
    </source>
</reference>
<gene>
    <name evidence="5 8" type="primary">rimM</name>
    <name evidence="8" type="ORF">NEA10_14745</name>
</gene>
<protein>
    <recommendedName>
        <fullName evidence="5">Ribosome maturation factor RimM</fullName>
    </recommendedName>
</protein>
<dbReference type="NCBIfam" id="TIGR02273">
    <property type="entry name" value="16S_RimM"/>
    <property type="match status" value="1"/>
</dbReference>
<feature type="domain" description="RimM N-terminal" evidence="6">
    <location>
        <begin position="14"/>
        <end position="97"/>
    </location>
</feature>
<dbReference type="Pfam" id="PF01782">
    <property type="entry name" value="RimM"/>
    <property type="match status" value="1"/>
</dbReference>
<dbReference type="EMBL" id="CP098611">
    <property type="protein sequence ID" value="USR90096.1"/>
    <property type="molecule type" value="Genomic_DNA"/>
</dbReference>
<evidence type="ECO:0000313" key="9">
    <source>
        <dbReference type="Proteomes" id="UP001056708"/>
    </source>
</evidence>
<name>A0ABY5AMU0_9CYAN</name>
<evidence type="ECO:0000256" key="1">
    <source>
        <dbReference type="ARBA" id="ARBA00022490"/>
    </source>
</evidence>
<dbReference type="InterPro" id="IPR011033">
    <property type="entry name" value="PRC_barrel-like_sf"/>
</dbReference>
<dbReference type="RefSeq" id="WP_252661811.1">
    <property type="nucleotide sequence ID" value="NZ_CP098611.1"/>
</dbReference>
<keyword evidence="3 5" id="KW-0698">rRNA processing</keyword>
<comment type="similarity">
    <text evidence="5">Belongs to the RimM family.</text>
</comment>
<sequence>MMAEPHQEQAWLEIGRIVAPQGVRGAMRVYPDSDFPERFLEPGQRWLRREGQGQPEPVELLKGRDLPGKGLYVIELEGVSTREAAEALRGAVLLVPEGDRPPLESGEFHVQDLLGLEVFHHQTGQRLGVTVDVFSAGNDLLQVELDAALVPQKQESVKTKSKKKRQKPPSAPTVLVPFVEAIVPVVDLEQQRLELDPPPGLLDIIN</sequence>
<dbReference type="InterPro" id="IPR036976">
    <property type="entry name" value="RimM_N_sf"/>
</dbReference>
<accession>A0ABY5AMU0</accession>